<dbReference type="STRING" id="305900.GV64_20510"/>
<dbReference type="Pfam" id="PF02167">
    <property type="entry name" value="Cytochrom_C1"/>
    <property type="match status" value="2"/>
</dbReference>
<feature type="binding site" description="covalent" evidence="8">
    <location>
        <position position="57"/>
    </location>
    <ligand>
        <name>heme c</name>
        <dbReference type="ChEBI" id="CHEBI:61717"/>
    </ligand>
</feature>
<evidence type="ECO:0000256" key="9">
    <source>
        <dbReference type="SAM" id="Phobius"/>
    </source>
</evidence>
<dbReference type="Proteomes" id="UP000027997">
    <property type="component" value="Unassembled WGS sequence"/>
</dbReference>
<comment type="cofactor">
    <cofactor evidence="8">
        <name>heme c</name>
        <dbReference type="ChEBI" id="CHEBI:61717"/>
    </cofactor>
    <text evidence="8">Binds 1 heme c group covalently per subunit.</text>
</comment>
<evidence type="ECO:0000256" key="6">
    <source>
        <dbReference type="ARBA" id="ARBA00023004"/>
    </source>
</evidence>
<dbReference type="Gene3D" id="1.20.5.100">
    <property type="entry name" value="Cytochrome c1, transmembrane anchor, C-terminal"/>
    <property type="match status" value="1"/>
</dbReference>
<name>A0A081KF56_9GAMM</name>
<dbReference type="PRINTS" id="PR00603">
    <property type="entry name" value="CYTOCHROMEC1"/>
</dbReference>
<keyword evidence="10" id="KW-0732">Signal</keyword>
<gene>
    <name evidence="11" type="ORF">GV64_20510</name>
</gene>
<organism evidence="11 12">
    <name type="scientific">Endozoicomonas elysicola</name>
    <dbReference type="NCBI Taxonomy" id="305900"/>
    <lineage>
        <taxon>Bacteria</taxon>
        <taxon>Pseudomonadati</taxon>
        <taxon>Pseudomonadota</taxon>
        <taxon>Gammaproteobacteria</taxon>
        <taxon>Oceanospirillales</taxon>
        <taxon>Endozoicomonadaceae</taxon>
        <taxon>Endozoicomonas</taxon>
    </lineage>
</organism>
<sequence length="256" mass="28796">MKRIILTIKLFLVSVLFSSLAAAAGGGYPLDEANLDPSDKASLQRGAKYYQNFCAGCHATQYQRYERVADDLGIPHDLMMENLVLDKSAKIGDLMHNSMDPKEAKVWFGAAPPDLTLVSRVKGGPDWLYTYLRTFYEDPSRPYGVNNKVFPDVGMPHVLLGLQGVQIDNCGDEDPTARDPLTGDKICGLTIDPERKGSMTTAEYDQMAYDLTNFLAYSAEPMQEQRKQLGIYVFLFLAVFLVFAYLLKREFWKDVH</sequence>
<feature type="transmembrane region" description="Helical" evidence="9">
    <location>
        <begin position="229"/>
        <end position="247"/>
    </location>
</feature>
<dbReference type="PANTHER" id="PTHR10266:SF3">
    <property type="entry name" value="CYTOCHROME C1, HEME PROTEIN, MITOCHONDRIAL"/>
    <property type="match status" value="1"/>
</dbReference>
<dbReference type="GO" id="GO:0009055">
    <property type="term" value="F:electron transfer activity"/>
    <property type="evidence" value="ECO:0007669"/>
    <property type="project" value="InterPro"/>
</dbReference>
<evidence type="ECO:0000256" key="7">
    <source>
        <dbReference type="ARBA" id="ARBA00023136"/>
    </source>
</evidence>
<dbReference type="GO" id="GO:0016020">
    <property type="term" value="C:membrane"/>
    <property type="evidence" value="ECO:0007669"/>
    <property type="project" value="UniProtKB-SubCell"/>
</dbReference>
<evidence type="ECO:0000256" key="2">
    <source>
        <dbReference type="ARBA" id="ARBA00022617"/>
    </source>
</evidence>
<dbReference type="AlphaFoldDB" id="A0A081KF56"/>
<evidence type="ECO:0000313" key="12">
    <source>
        <dbReference type="Proteomes" id="UP000027997"/>
    </source>
</evidence>
<evidence type="ECO:0000256" key="8">
    <source>
        <dbReference type="PIRSR" id="PIRSR602326-1"/>
    </source>
</evidence>
<dbReference type="Gene3D" id="1.10.760.10">
    <property type="entry name" value="Cytochrome c-like domain"/>
    <property type="match status" value="1"/>
</dbReference>
<dbReference type="eggNOG" id="COG2857">
    <property type="taxonomic scope" value="Bacteria"/>
</dbReference>
<evidence type="ECO:0000313" key="11">
    <source>
        <dbReference type="EMBL" id="KEI72782.1"/>
    </source>
</evidence>
<evidence type="ECO:0000256" key="4">
    <source>
        <dbReference type="ARBA" id="ARBA00022723"/>
    </source>
</evidence>
<proteinExistence type="predicted"/>
<reference evidence="11 12" key="1">
    <citation type="submission" date="2014-06" db="EMBL/GenBank/DDBJ databases">
        <title>Whole Genome Sequences of Three Symbiotic Endozoicomonas Bacteria.</title>
        <authorList>
            <person name="Neave M.J."/>
            <person name="Apprill A."/>
            <person name="Voolstra C.R."/>
        </authorList>
    </citation>
    <scope>NUCLEOTIDE SEQUENCE [LARGE SCALE GENOMIC DNA]</scope>
    <source>
        <strain evidence="11 12">DSM 22380</strain>
    </source>
</reference>
<dbReference type="GO" id="GO:0046872">
    <property type="term" value="F:metal ion binding"/>
    <property type="evidence" value="ECO:0007669"/>
    <property type="project" value="UniProtKB-KW"/>
</dbReference>
<keyword evidence="6 8" id="KW-0408">Iron</keyword>
<dbReference type="InterPro" id="IPR036909">
    <property type="entry name" value="Cyt_c-like_dom_sf"/>
</dbReference>
<feature type="binding site" description="covalent" evidence="8">
    <location>
        <position position="54"/>
    </location>
    <ligand>
        <name>heme c</name>
        <dbReference type="ChEBI" id="CHEBI:61717"/>
    </ligand>
</feature>
<dbReference type="PANTHER" id="PTHR10266">
    <property type="entry name" value="CYTOCHROME C1"/>
    <property type="match status" value="1"/>
</dbReference>
<comment type="caution">
    <text evidence="11">The sequence shown here is derived from an EMBL/GenBank/DDBJ whole genome shotgun (WGS) entry which is preliminary data.</text>
</comment>
<dbReference type="SUPFAM" id="SSF46626">
    <property type="entry name" value="Cytochrome c"/>
    <property type="match status" value="1"/>
</dbReference>
<dbReference type="GO" id="GO:0020037">
    <property type="term" value="F:heme binding"/>
    <property type="evidence" value="ECO:0007669"/>
    <property type="project" value="InterPro"/>
</dbReference>
<evidence type="ECO:0000256" key="10">
    <source>
        <dbReference type="SAM" id="SignalP"/>
    </source>
</evidence>
<keyword evidence="7 9" id="KW-0472">Membrane</keyword>
<protein>
    <submittedName>
        <fullName evidence="11">Cytochrome C</fullName>
    </submittedName>
</protein>
<accession>A0A081KF56</accession>
<keyword evidence="3 9" id="KW-0812">Transmembrane</keyword>
<feature type="signal peptide" evidence="10">
    <location>
        <begin position="1"/>
        <end position="24"/>
    </location>
</feature>
<keyword evidence="2 8" id="KW-0349">Heme</keyword>
<evidence type="ECO:0000256" key="5">
    <source>
        <dbReference type="ARBA" id="ARBA00022989"/>
    </source>
</evidence>
<keyword evidence="12" id="KW-1185">Reference proteome</keyword>
<dbReference type="RefSeq" id="WP_020581458.1">
    <property type="nucleotide sequence ID" value="NZ_JOJP01000001.1"/>
</dbReference>
<keyword evidence="5 9" id="KW-1133">Transmembrane helix</keyword>
<dbReference type="EMBL" id="JOJP01000001">
    <property type="protein sequence ID" value="KEI72782.1"/>
    <property type="molecule type" value="Genomic_DNA"/>
</dbReference>
<dbReference type="InterPro" id="IPR002326">
    <property type="entry name" value="Cyt_c1"/>
</dbReference>
<keyword evidence="4 8" id="KW-0479">Metal-binding</keyword>
<feature type="binding site" description="covalent" evidence="8">
    <location>
        <position position="58"/>
    </location>
    <ligand>
        <name>heme c</name>
        <dbReference type="ChEBI" id="CHEBI:61717"/>
    </ligand>
</feature>
<evidence type="ECO:0000256" key="1">
    <source>
        <dbReference type="ARBA" id="ARBA00004370"/>
    </source>
</evidence>
<feature type="chain" id="PRO_5001758824" evidence="10">
    <location>
        <begin position="25"/>
        <end position="256"/>
    </location>
</feature>
<comment type="subcellular location">
    <subcellularLocation>
        <location evidence="1">Membrane</location>
    </subcellularLocation>
</comment>
<evidence type="ECO:0000256" key="3">
    <source>
        <dbReference type="ARBA" id="ARBA00022692"/>
    </source>
</evidence>